<proteinExistence type="predicted"/>
<accession>X1LUC3</accession>
<gene>
    <name evidence="1" type="ORF">S06H3_12170</name>
</gene>
<comment type="caution">
    <text evidence="1">The sequence shown here is derived from an EMBL/GenBank/DDBJ whole genome shotgun (WGS) entry which is preliminary data.</text>
</comment>
<protein>
    <submittedName>
        <fullName evidence="1">Uncharacterized protein</fullName>
    </submittedName>
</protein>
<evidence type="ECO:0000313" key="1">
    <source>
        <dbReference type="EMBL" id="GAI05980.1"/>
    </source>
</evidence>
<name>X1LUC3_9ZZZZ</name>
<sequence length="73" mass="8729">MNCGYTEGKKPLHVYQDWGQIEFFDAYVSICPNCKPLFKEEDRTQAVPWWSNKELGYRKDFKPRKLGEKVKKQ</sequence>
<dbReference type="EMBL" id="BARV01005970">
    <property type="protein sequence ID" value="GAI05980.1"/>
    <property type="molecule type" value="Genomic_DNA"/>
</dbReference>
<organism evidence="1">
    <name type="scientific">marine sediment metagenome</name>
    <dbReference type="NCBI Taxonomy" id="412755"/>
    <lineage>
        <taxon>unclassified sequences</taxon>
        <taxon>metagenomes</taxon>
        <taxon>ecological metagenomes</taxon>
    </lineage>
</organism>
<reference evidence="1" key="1">
    <citation type="journal article" date="2014" name="Front. Microbiol.">
        <title>High frequency of phylogenetically diverse reductive dehalogenase-homologous genes in deep subseafloor sedimentary metagenomes.</title>
        <authorList>
            <person name="Kawai M."/>
            <person name="Futagami T."/>
            <person name="Toyoda A."/>
            <person name="Takaki Y."/>
            <person name="Nishi S."/>
            <person name="Hori S."/>
            <person name="Arai W."/>
            <person name="Tsubouchi T."/>
            <person name="Morono Y."/>
            <person name="Uchiyama I."/>
            <person name="Ito T."/>
            <person name="Fujiyama A."/>
            <person name="Inagaki F."/>
            <person name="Takami H."/>
        </authorList>
    </citation>
    <scope>NUCLEOTIDE SEQUENCE</scope>
    <source>
        <strain evidence="1">Expedition CK06-06</strain>
    </source>
</reference>
<dbReference type="AlphaFoldDB" id="X1LUC3"/>